<evidence type="ECO:0000313" key="2">
    <source>
        <dbReference type="EMBL" id="MBB6476152.1"/>
    </source>
</evidence>
<gene>
    <name evidence="2" type="ORF">BJ992_005583</name>
</gene>
<dbReference type="CDD" id="cd12108">
    <property type="entry name" value="Hr-like"/>
    <property type="match status" value="1"/>
</dbReference>
<comment type="caution">
    <text evidence="2">The sequence shown here is derived from an EMBL/GenBank/DDBJ whole genome shotgun (WGS) entry which is preliminary data.</text>
</comment>
<accession>A0A7X0IJ47</accession>
<name>A0A7X0IJ47_9ACTN</name>
<feature type="domain" description="Hemerythrin-like" evidence="1">
    <location>
        <begin position="18"/>
        <end position="162"/>
    </location>
</feature>
<dbReference type="EMBL" id="JACHIU010000001">
    <property type="protein sequence ID" value="MBB6476152.1"/>
    <property type="molecule type" value="Genomic_DNA"/>
</dbReference>
<evidence type="ECO:0000313" key="3">
    <source>
        <dbReference type="Proteomes" id="UP000555564"/>
    </source>
</evidence>
<reference evidence="2 3" key="1">
    <citation type="submission" date="2020-08" db="EMBL/GenBank/DDBJ databases">
        <title>Sequencing the genomes of 1000 actinobacteria strains.</title>
        <authorList>
            <person name="Klenk H.-P."/>
        </authorList>
    </citation>
    <scope>NUCLEOTIDE SEQUENCE [LARGE SCALE GENOMIC DNA]</scope>
    <source>
        <strain evidence="2 3">DSM 44936</strain>
    </source>
</reference>
<dbReference type="Gene3D" id="1.20.120.520">
    <property type="entry name" value="nmb1532 protein domain like"/>
    <property type="match status" value="1"/>
</dbReference>
<dbReference type="Proteomes" id="UP000555564">
    <property type="component" value="Unassembled WGS sequence"/>
</dbReference>
<organism evidence="2 3">
    <name type="scientific">Sphaerisporangium rubeum</name>
    <dbReference type="NCBI Taxonomy" id="321317"/>
    <lineage>
        <taxon>Bacteria</taxon>
        <taxon>Bacillati</taxon>
        <taxon>Actinomycetota</taxon>
        <taxon>Actinomycetes</taxon>
        <taxon>Streptosporangiales</taxon>
        <taxon>Streptosporangiaceae</taxon>
        <taxon>Sphaerisporangium</taxon>
    </lineage>
</organism>
<evidence type="ECO:0000259" key="1">
    <source>
        <dbReference type="Pfam" id="PF01814"/>
    </source>
</evidence>
<proteinExistence type="predicted"/>
<sequence length="171" mass="18791">MTETGHVDEGVDGPLLAELKWVHDMIRADLRSVRGLAEQAAAGAPVDEIGAAVRALRTGGPLWQLKVNCLRYCRVVHHHHSLESSALFPALRRADPGLSDTVDRLEADHRKVADLLDRTEAVTGRLTEESAASRRDLVEALTELSDHLLAHLDFEEQAIGPTLSRLHTLSF</sequence>
<protein>
    <recommendedName>
        <fullName evidence="1">Hemerythrin-like domain-containing protein</fullName>
    </recommendedName>
</protein>
<dbReference type="InterPro" id="IPR012312">
    <property type="entry name" value="Hemerythrin-like"/>
</dbReference>
<keyword evidence="3" id="KW-1185">Reference proteome</keyword>
<dbReference type="RefSeq" id="WP_184985995.1">
    <property type="nucleotide sequence ID" value="NZ_BAAALO010000100.1"/>
</dbReference>
<dbReference type="Pfam" id="PF01814">
    <property type="entry name" value="Hemerythrin"/>
    <property type="match status" value="1"/>
</dbReference>
<dbReference type="AlphaFoldDB" id="A0A7X0IJ47"/>